<dbReference type="PANTHER" id="PTHR42760:SF40">
    <property type="entry name" value="3-OXOACYL-[ACYL-CARRIER-PROTEIN] REDUCTASE, CHLOROPLASTIC"/>
    <property type="match status" value="1"/>
</dbReference>
<dbReference type="GO" id="GO:0016616">
    <property type="term" value="F:oxidoreductase activity, acting on the CH-OH group of donors, NAD or NADP as acceptor"/>
    <property type="evidence" value="ECO:0007669"/>
    <property type="project" value="TreeGrafter"/>
</dbReference>
<dbReference type="NCBIfam" id="NF009468">
    <property type="entry name" value="PRK12826.1-4"/>
    <property type="match status" value="1"/>
</dbReference>
<dbReference type="RefSeq" id="WP_090125082.1">
    <property type="nucleotide sequence ID" value="NZ_CP045300.1"/>
</dbReference>
<sequence length="257" mass="26525">MYQDLKGKTILITGGSSGIGLGLALHFARNGSNVAITARNADKLATAISIACTEGLTIKGYVCDVSVAQQVKETVAICAEQLGGLDVLCCNAGIFPSAALSDMTESEWDDVHAVNSKGTFLCVQSAIPWLKQANHGRIILTSSITGPVTGYPGWAHYAASKASQLGFMRTAALELAKDNITVNAILPGNIITEGLAGMGDDYIAAMAQSVPLQRLGSVDDIAAAALFFASQAAGYITGQTLIVDGGQILPESSSCIS</sequence>
<proteinExistence type="inferred from homology"/>
<evidence type="ECO:0000259" key="2">
    <source>
        <dbReference type="SMART" id="SM00822"/>
    </source>
</evidence>
<dbReference type="SUPFAM" id="SSF51735">
    <property type="entry name" value="NAD(P)-binding Rossmann-fold domains"/>
    <property type="match status" value="1"/>
</dbReference>
<dbReference type="FunFam" id="3.40.50.720:FF:000084">
    <property type="entry name" value="Short-chain dehydrogenase reductase"/>
    <property type="match status" value="1"/>
</dbReference>
<comment type="similarity">
    <text evidence="1">Belongs to the short-chain dehydrogenases/reductases (SDR) family.</text>
</comment>
<keyword evidence="4" id="KW-1185">Reference proteome</keyword>
<evidence type="ECO:0000256" key="1">
    <source>
        <dbReference type="ARBA" id="ARBA00006484"/>
    </source>
</evidence>
<dbReference type="PRINTS" id="PR00081">
    <property type="entry name" value="GDHRDH"/>
</dbReference>
<dbReference type="AlphaFoldDB" id="A0A1I7DV24"/>
<dbReference type="Proteomes" id="UP000199187">
    <property type="component" value="Unassembled WGS sequence"/>
</dbReference>
<dbReference type="NCBIfam" id="NF004202">
    <property type="entry name" value="PRK05653.2-2"/>
    <property type="match status" value="1"/>
</dbReference>
<dbReference type="SMART" id="SM00822">
    <property type="entry name" value="PKS_KR"/>
    <property type="match status" value="1"/>
</dbReference>
<dbReference type="Pfam" id="PF13561">
    <property type="entry name" value="adh_short_C2"/>
    <property type="match status" value="1"/>
</dbReference>
<dbReference type="OrthoDB" id="9806974at2"/>
<dbReference type="InterPro" id="IPR036291">
    <property type="entry name" value="NAD(P)-bd_dom_sf"/>
</dbReference>
<feature type="domain" description="Ketoreductase" evidence="2">
    <location>
        <begin position="8"/>
        <end position="188"/>
    </location>
</feature>
<gene>
    <name evidence="3" type="ORF">SAMN05192562_10718</name>
</gene>
<evidence type="ECO:0000313" key="4">
    <source>
        <dbReference type="Proteomes" id="UP000199187"/>
    </source>
</evidence>
<dbReference type="PANTHER" id="PTHR42760">
    <property type="entry name" value="SHORT-CHAIN DEHYDROGENASES/REDUCTASES FAMILY MEMBER"/>
    <property type="match status" value="1"/>
</dbReference>
<dbReference type="InterPro" id="IPR057326">
    <property type="entry name" value="KR_dom"/>
</dbReference>
<dbReference type="PRINTS" id="PR00080">
    <property type="entry name" value="SDRFAMILY"/>
</dbReference>
<accession>A0A1I7DV24</accession>
<dbReference type="GO" id="GO:0030497">
    <property type="term" value="P:fatty acid elongation"/>
    <property type="evidence" value="ECO:0007669"/>
    <property type="project" value="TreeGrafter"/>
</dbReference>
<evidence type="ECO:0000313" key="3">
    <source>
        <dbReference type="EMBL" id="SFU15519.1"/>
    </source>
</evidence>
<organism evidence="3 4">
    <name type="scientific">Kosakonia arachidis</name>
    <dbReference type="NCBI Taxonomy" id="551989"/>
    <lineage>
        <taxon>Bacteria</taxon>
        <taxon>Pseudomonadati</taxon>
        <taxon>Pseudomonadota</taxon>
        <taxon>Gammaproteobacteria</taxon>
        <taxon>Enterobacterales</taxon>
        <taxon>Enterobacteriaceae</taxon>
        <taxon>Kosakonia</taxon>
    </lineage>
</organism>
<protein>
    <submittedName>
        <fullName evidence="3">3-oxoacyl-[acyl-carrier protein] reductase</fullName>
    </submittedName>
</protein>
<dbReference type="InterPro" id="IPR002347">
    <property type="entry name" value="SDR_fam"/>
</dbReference>
<dbReference type="Gene3D" id="3.40.50.720">
    <property type="entry name" value="NAD(P)-binding Rossmann-like Domain"/>
    <property type="match status" value="1"/>
</dbReference>
<name>A0A1I7DV24_9ENTR</name>
<dbReference type="EMBL" id="FPAU01000007">
    <property type="protein sequence ID" value="SFU15519.1"/>
    <property type="molecule type" value="Genomic_DNA"/>
</dbReference>
<reference evidence="4" key="1">
    <citation type="submission" date="2016-10" db="EMBL/GenBank/DDBJ databases">
        <authorList>
            <person name="Varghese N."/>
            <person name="Submissions S."/>
        </authorList>
    </citation>
    <scope>NUCLEOTIDE SEQUENCE [LARGE SCALE GENOMIC DNA]</scope>
    <source>
        <strain evidence="4">Ah-143</strain>
    </source>
</reference>